<reference evidence="2" key="1">
    <citation type="submission" date="2016-10" db="EMBL/GenBank/DDBJ databases">
        <authorList>
            <person name="Varghese N."/>
            <person name="Submissions S."/>
        </authorList>
    </citation>
    <scope>NUCLEOTIDE SEQUENCE [LARGE SCALE GENOMIC DNA]</scope>
    <source>
        <strain evidence="2">DSM 26542</strain>
    </source>
</reference>
<dbReference type="OrthoDB" id="1263110at2"/>
<evidence type="ECO:0008006" key="3">
    <source>
        <dbReference type="Google" id="ProtNLM"/>
    </source>
</evidence>
<proteinExistence type="predicted"/>
<accession>A0A1I3U135</accession>
<dbReference type="EMBL" id="FORU01000015">
    <property type="protein sequence ID" value="SFJ76612.1"/>
    <property type="molecule type" value="Genomic_DNA"/>
</dbReference>
<dbReference type="AlphaFoldDB" id="A0A1I3U135"/>
<dbReference type="Proteomes" id="UP000243887">
    <property type="component" value="Unassembled WGS sequence"/>
</dbReference>
<evidence type="ECO:0000313" key="2">
    <source>
        <dbReference type="Proteomes" id="UP000243887"/>
    </source>
</evidence>
<name>A0A1I3U135_9FLAO</name>
<keyword evidence="2" id="KW-1185">Reference proteome</keyword>
<evidence type="ECO:0000313" key="1">
    <source>
        <dbReference type="EMBL" id="SFJ76612.1"/>
    </source>
</evidence>
<sequence length="73" mass="8628">MSSTTLNQVNSKLKKLPETLLEDVERYIDFLTFKYNQDTPEIPLWHKDIVSNRIKDSQEPVDAFKMIDELEVE</sequence>
<dbReference type="RefSeq" id="WP_090680651.1">
    <property type="nucleotide sequence ID" value="NZ_FORU01000015.1"/>
</dbReference>
<organism evidence="1 2">
    <name type="scientific">Myroides guanonis</name>
    <dbReference type="NCBI Taxonomy" id="1150112"/>
    <lineage>
        <taxon>Bacteria</taxon>
        <taxon>Pseudomonadati</taxon>
        <taxon>Bacteroidota</taxon>
        <taxon>Flavobacteriia</taxon>
        <taxon>Flavobacteriales</taxon>
        <taxon>Flavobacteriaceae</taxon>
        <taxon>Myroides</taxon>
    </lineage>
</organism>
<protein>
    <recommendedName>
        <fullName evidence="3">DUF2281 domain-containing protein</fullName>
    </recommendedName>
</protein>
<gene>
    <name evidence="1" type="ORF">SAMN04487893_11579</name>
</gene>